<reference evidence="2" key="1">
    <citation type="submission" date="2019-03" db="EMBL/GenBank/DDBJ databases">
        <title>Improved annotation for the trematode Fasciola hepatica.</title>
        <authorList>
            <person name="Choi Y.-J."/>
            <person name="Martin J."/>
            <person name="Mitreva M."/>
        </authorList>
    </citation>
    <scope>NUCLEOTIDE SEQUENCE [LARGE SCALE GENOMIC DNA]</scope>
</reference>
<sequence>MGWLEIQCQPSDRADNGIIENTTEILRNGDEEFIIPCFNEDVRTTSSPVNSSGATHLSETISDSTTTECNSATRNRKFLIWTILSSVMLCYQ</sequence>
<dbReference type="Proteomes" id="UP000230066">
    <property type="component" value="Unassembled WGS sequence"/>
</dbReference>
<comment type="caution">
    <text evidence="2">The sequence shown here is derived from an EMBL/GenBank/DDBJ whole genome shotgun (WGS) entry which is preliminary data.</text>
</comment>
<accession>A0A4E0QYF2</accession>
<feature type="region of interest" description="Disordered" evidence="1">
    <location>
        <begin position="46"/>
        <end position="66"/>
    </location>
</feature>
<evidence type="ECO:0000313" key="3">
    <source>
        <dbReference type="Proteomes" id="UP000230066"/>
    </source>
</evidence>
<gene>
    <name evidence="2" type="ORF">D915_011175</name>
</gene>
<name>A0A4E0QYF2_FASHE</name>
<proteinExistence type="predicted"/>
<evidence type="ECO:0000256" key="1">
    <source>
        <dbReference type="SAM" id="MobiDB-lite"/>
    </source>
</evidence>
<keyword evidence="3" id="KW-1185">Reference proteome</keyword>
<evidence type="ECO:0000313" key="2">
    <source>
        <dbReference type="EMBL" id="THD18386.1"/>
    </source>
</evidence>
<organism evidence="2 3">
    <name type="scientific">Fasciola hepatica</name>
    <name type="common">Liver fluke</name>
    <dbReference type="NCBI Taxonomy" id="6192"/>
    <lineage>
        <taxon>Eukaryota</taxon>
        <taxon>Metazoa</taxon>
        <taxon>Spiralia</taxon>
        <taxon>Lophotrochozoa</taxon>
        <taxon>Platyhelminthes</taxon>
        <taxon>Trematoda</taxon>
        <taxon>Digenea</taxon>
        <taxon>Plagiorchiida</taxon>
        <taxon>Echinostomata</taxon>
        <taxon>Echinostomatoidea</taxon>
        <taxon>Fasciolidae</taxon>
        <taxon>Fasciola</taxon>
    </lineage>
</organism>
<dbReference type="AlphaFoldDB" id="A0A4E0QYF2"/>
<dbReference type="EMBL" id="JXXN02013382">
    <property type="protein sequence ID" value="THD18386.1"/>
    <property type="molecule type" value="Genomic_DNA"/>
</dbReference>
<protein>
    <submittedName>
        <fullName evidence="2">Uncharacterized protein</fullName>
    </submittedName>
</protein>